<evidence type="ECO:0000259" key="2">
    <source>
        <dbReference type="Pfam" id="PF04773"/>
    </source>
</evidence>
<protein>
    <recommendedName>
        <fullName evidence="2">FecR protein domain-containing protein</fullName>
    </recommendedName>
</protein>
<dbReference type="RefSeq" id="WP_068135179.1">
    <property type="nucleotide sequence ID" value="NZ_AP014924.1"/>
</dbReference>
<proteinExistence type="predicted"/>
<feature type="compositionally biased region" description="Acidic residues" evidence="1">
    <location>
        <begin position="360"/>
        <end position="371"/>
    </location>
</feature>
<feature type="compositionally biased region" description="Basic and acidic residues" evidence="1">
    <location>
        <begin position="332"/>
        <end position="346"/>
    </location>
</feature>
<feature type="compositionally biased region" description="Acidic residues" evidence="1">
    <location>
        <begin position="212"/>
        <end position="230"/>
    </location>
</feature>
<feature type="domain" description="FecR protein" evidence="2">
    <location>
        <begin position="65"/>
        <end position="181"/>
    </location>
</feature>
<name>A0A0K2SIV8_LIMPI</name>
<dbReference type="KEGG" id="lpil:LIP_1105"/>
<evidence type="ECO:0000256" key="1">
    <source>
        <dbReference type="SAM" id="MobiDB-lite"/>
    </source>
</evidence>
<dbReference type="InterPro" id="IPR006860">
    <property type="entry name" value="FecR"/>
</dbReference>
<dbReference type="STRING" id="1555112.LIP_1105"/>
<evidence type="ECO:0000313" key="4">
    <source>
        <dbReference type="Proteomes" id="UP000065807"/>
    </source>
</evidence>
<dbReference type="EMBL" id="AP014924">
    <property type="protein sequence ID" value="BAS26962.1"/>
    <property type="molecule type" value="Genomic_DNA"/>
</dbReference>
<evidence type="ECO:0000313" key="3">
    <source>
        <dbReference type="EMBL" id="BAS26962.1"/>
    </source>
</evidence>
<sequence length="405" mass="43663">MATLPIRSITAWFLLLAALISWRGGVAAQEPVAAVVWASGEAQWRAAGSGTWMPLTAGLPLAPGDQVRTGTTGRAELAYRAEAARLWIEPDTHVTVGGAYRTAVVVATAGHVRLPGDLPPFRAAFVRLGAVWAELRSGLSRLWRFEVETPTAVAGVRGTRFRLSVAPTGETRLYVAHGVVELRSRARRVLVAAGAVANARAEGERTGPVPGDPDDGLPGWDDDLWEGDPADAEDFREEGEAHEPDFRSDLDDLREESEDDRFRWIADLRPLVEEDLAQNHELRRQLIEEVQGAEDGERSGLLAWLLALDAQVSSGSSGGLGSEPPGEESEAEEKPVGDQDRDRGEREDDEGSGTNREDGATDEESDDEPDKDENGPGGDGQDDREHASPEEDDGWSAGEARCEGP</sequence>
<feature type="compositionally biased region" description="Basic and acidic residues" evidence="1">
    <location>
        <begin position="238"/>
        <end position="251"/>
    </location>
</feature>
<reference evidence="4" key="1">
    <citation type="submission" date="2015-07" db="EMBL/GenBank/DDBJ databases">
        <title>Complete genome sequence and phylogenetic analysis of Limnochorda pilosa.</title>
        <authorList>
            <person name="Watanabe M."/>
            <person name="Kojima H."/>
            <person name="Fukui M."/>
        </authorList>
    </citation>
    <scope>NUCLEOTIDE SEQUENCE [LARGE SCALE GENOMIC DNA]</scope>
    <source>
        <strain evidence="4">HC45</strain>
    </source>
</reference>
<dbReference type="Pfam" id="PF04773">
    <property type="entry name" value="FecR"/>
    <property type="match status" value="1"/>
</dbReference>
<dbReference type="OrthoDB" id="2888245at2"/>
<dbReference type="PANTHER" id="PTHR38731">
    <property type="entry name" value="LIPL45-RELATED LIPOPROTEIN-RELATED"/>
    <property type="match status" value="1"/>
</dbReference>
<keyword evidence="4" id="KW-1185">Reference proteome</keyword>
<reference evidence="4" key="2">
    <citation type="journal article" date="2016" name="Int. J. Syst. Evol. Microbiol.">
        <title>Complete genome sequence and cell structure of Limnochorda pilosa, a Gram-negative spore-former within the phylum Firmicutes.</title>
        <authorList>
            <person name="Watanabe M."/>
            <person name="Kojima H."/>
            <person name="Fukui M."/>
        </authorList>
    </citation>
    <scope>NUCLEOTIDE SEQUENCE [LARGE SCALE GENOMIC DNA]</scope>
    <source>
        <strain evidence="4">HC45</strain>
    </source>
</reference>
<dbReference type="Gene3D" id="2.60.120.1440">
    <property type="match status" value="1"/>
</dbReference>
<dbReference type="Proteomes" id="UP000065807">
    <property type="component" value="Chromosome"/>
</dbReference>
<dbReference type="AlphaFoldDB" id="A0A0K2SIV8"/>
<organism evidence="3 4">
    <name type="scientific">Limnochorda pilosa</name>
    <dbReference type="NCBI Taxonomy" id="1555112"/>
    <lineage>
        <taxon>Bacteria</taxon>
        <taxon>Bacillati</taxon>
        <taxon>Bacillota</taxon>
        <taxon>Limnochordia</taxon>
        <taxon>Limnochordales</taxon>
        <taxon>Limnochordaceae</taxon>
        <taxon>Limnochorda</taxon>
    </lineage>
</organism>
<feature type="region of interest" description="Disordered" evidence="1">
    <location>
        <begin position="313"/>
        <end position="405"/>
    </location>
</feature>
<gene>
    <name evidence="3" type="ORF">LIP_1105</name>
</gene>
<feature type="region of interest" description="Disordered" evidence="1">
    <location>
        <begin position="235"/>
        <end position="254"/>
    </location>
</feature>
<feature type="region of interest" description="Disordered" evidence="1">
    <location>
        <begin position="199"/>
        <end position="230"/>
    </location>
</feature>
<accession>A0A0K2SIV8</accession>